<keyword evidence="5" id="KW-1185">Reference proteome</keyword>
<sequence length="369" mass="39481">MGAGHGTNAVRAGCGTPELSASGRRSASRARRAGAALGAALGLLTGSAQAADLVVGAFGGIWEQSLRRCVVEPFQKKTGKTVDVVLGAPIQWLNQIAASPGKPPLDIVYNPSETAYDAINRGLVDRFTPETVPNLAKLGPRFQGLGEGYGSPHNYGGMGIIYNSETVAEPPKDWKSFVEGTVAGKWKAAMPNINYPSGGLTVSVWSFARLYGGGVDDVAPGLAAVKRMQKSGNLSLWTDPNGVLNGLRSGDIDIAMYWDGRAWAFIDDKNPQYKYATPDPGVIVGLTWIQKVKNSSDLGYAFADLSLSAEAQSCFGSAIRYGVVNKDAVFDPKIAHEITPVDRLIFPPFQEIPPRQAKWVETWNKEIGR</sequence>
<comment type="caution">
    <text evidence="4">The sequence shown here is derived from an EMBL/GenBank/DDBJ whole genome shotgun (WGS) entry which is preliminary data.</text>
</comment>
<name>A0A437P139_9HYPH</name>
<dbReference type="GO" id="GO:0030975">
    <property type="term" value="F:thiamine binding"/>
    <property type="evidence" value="ECO:0007669"/>
    <property type="project" value="TreeGrafter"/>
</dbReference>
<evidence type="ECO:0000256" key="1">
    <source>
        <dbReference type="ARBA" id="ARBA00022729"/>
    </source>
</evidence>
<reference evidence="4 5" key="1">
    <citation type="submission" date="2019-01" db="EMBL/GenBank/DDBJ databases">
        <authorList>
            <person name="Chen W.-M."/>
        </authorList>
    </citation>
    <scope>NUCLEOTIDE SEQUENCE [LARGE SCALE GENOMIC DNA]</scope>
    <source>
        <strain evidence="4 5">TER-1</strain>
    </source>
</reference>
<dbReference type="Gene3D" id="3.40.190.10">
    <property type="entry name" value="Periplasmic binding protein-like II"/>
    <property type="match status" value="2"/>
</dbReference>
<feature type="region of interest" description="Disordered" evidence="3">
    <location>
        <begin position="1"/>
        <end position="27"/>
    </location>
</feature>
<dbReference type="PANTHER" id="PTHR30006">
    <property type="entry name" value="THIAMINE-BINDING PERIPLASMIC PROTEIN-RELATED"/>
    <property type="match status" value="1"/>
</dbReference>
<keyword evidence="1" id="KW-0732">Signal</keyword>
<organism evidence="4 5">
    <name type="scientific">Methylobacterium oryzihabitans</name>
    <dbReference type="NCBI Taxonomy" id="2499852"/>
    <lineage>
        <taxon>Bacteria</taxon>
        <taxon>Pseudomonadati</taxon>
        <taxon>Pseudomonadota</taxon>
        <taxon>Alphaproteobacteria</taxon>
        <taxon>Hyphomicrobiales</taxon>
        <taxon>Methylobacteriaceae</taxon>
        <taxon>Methylobacterium</taxon>
    </lineage>
</organism>
<dbReference type="AlphaFoldDB" id="A0A437P139"/>
<dbReference type="PANTHER" id="PTHR30006:SF2">
    <property type="entry name" value="ABC TRANSPORTER SUBSTRATE-BINDING PROTEIN"/>
    <property type="match status" value="1"/>
</dbReference>
<gene>
    <name evidence="4" type="ORF">EOE48_18105</name>
</gene>
<evidence type="ECO:0000256" key="3">
    <source>
        <dbReference type="SAM" id="MobiDB-lite"/>
    </source>
</evidence>
<accession>A0A437P139</accession>
<keyword evidence="2" id="KW-0574">Periplasm</keyword>
<dbReference type="EMBL" id="SACP01000018">
    <property type="protein sequence ID" value="RVU15977.1"/>
    <property type="molecule type" value="Genomic_DNA"/>
</dbReference>
<dbReference type="Proteomes" id="UP000286997">
    <property type="component" value="Unassembled WGS sequence"/>
</dbReference>
<dbReference type="GO" id="GO:0030976">
    <property type="term" value="F:thiamine pyrophosphate binding"/>
    <property type="evidence" value="ECO:0007669"/>
    <property type="project" value="TreeGrafter"/>
</dbReference>
<dbReference type="OrthoDB" id="9766989at2"/>
<evidence type="ECO:0000313" key="4">
    <source>
        <dbReference type="EMBL" id="RVU15977.1"/>
    </source>
</evidence>
<dbReference type="SUPFAM" id="SSF53850">
    <property type="entry name" value="Periplasmic binding protein-like II"/>
    <property type="match status" value="1"/>
</dbReference>
<evidence type="ECO:0000313" key="5">
    <source>
        <dbReference type="Proteomes" id="UP000286997"/>
    </source>
</evidence>
<dbReference type="GO" id="GO:0030288">
    <property type="term" value="C:outer membrane-bounded periplasmic space"/>
    <property type="evidence" value="ECO:0007669"/>
    <property type="project" value="TreeGrafter"/>
</dbReference>
<dbReference type="InterPro" id="IPR006059">
    <property type="entry name" value="SBP"/>
</dbReference>
<dbReference type="Pfam" id="PF13416">
    <property type="entry name" value="SBP_bac_8"/>
    <property type="match status" value="1"/>
</dbReference>
<evidence type="ECO:0000256" key="2">
    <source>
        <dbReference type="ARBA" id="ARBA00022764"/>
    </source>
</evidence>
<dbReference type="GO" id="GO:0015888">
    <property type="term" value="P:thiamine transport"/>
    <property type="evidence" value="ECO:0007669"/>
    <property type="project" value="TreeGrafter"/>
</dbReference>
<protein>
    <submittedName>
        <fullName evidence="4">Extracellular solute-binding protein</fullName>
    </submittedName>
</protein>
<proteinExistence type="predicted"/>